<accession>A0A4Y4CY76</accession>
<name>A0A4Y4CY76_ZOORA</name>
<dbReference type="PANTHER" id="PTHR36455">
    <property type="match status" value="1"/>
</dbReference>
<dbReference type="Proteomes" id="UP000318422">
    <property type="component" value="Unassembled WGS sequence"/>
</dbReference>
<protein>
    <recommendedName>
        <fullName evidence="3">Transposase</fullName>
    </recommendedName>
</protein>
<keyword evidence="2" id="KW-1185">Reference proteome</keyword>
<evidence type="ECO:0000313" key="1">
    <source>
        <dbReference type="EMBL" id="GEC97831.1"/>
    </source>
</evidence>
<dbReference type="Pfam" id="PF05717">
    <property type="entry name" value="TnpB_IS66"/>
    <property type="match status" value="1"/>
</dbReference>
<dbReference type="PANTHER" id="PTHR36455:SF1">
    <property type="entry name" value="BLR8292 PROTEIN"/>
    <property type="match status" value="1"/>
</dbReference>
<evidence type="ECO:0008006" key="3">
    <source>
        <dbReference type="Google" id="ProtNLM"/>
    </source>
</evidence>
<reference evidence="1 2" key="1">
    <citation type="submission" date="2019-06" db="EMBL/GenBank/DDBJ databases">
        <title>Whole genome shotgun sequence of Zoogloea ramigera NBRC 15342.</title>
        <authorList>
            <person name="Hosoyama A."/>
            <person name="Uohara A."/>
            <person name="Ohji S."/>
            <person name="Ichikawa N."/>
        </authorList>
    </citation>
    <scope>NUCLEOTIDE SEQUENCE [LARGE SCALE GENOMIC DNA]</scope>
    <source>
        <strain evidence="1 2">NBRC 15342</strain>
    </source>
</reference>
<dbReference type="AlphaFoldDB" id="A0A4Y4CY76"/>
<proteinExistence type="predicted"/>
<dbReference type="NCBIfam" id="NF033819">
    <property type="entry name" value="IS66_TnpB"/>
    <property type="match status" value="1"/>
</dbReference>
<dbReference type="RefSeq" id="WP_141355166.1">
    <property type="nucleotide sequence ID" value="NZ_BJNV01000161.1"/>
</dbReference>
<sequence length="115" mass="12943">MIRPGPGTRIWLACGFTDMRRGFDGLAALVQSQLEQDPFSGQLFVFRGRKGDRLKLLWWDGDGLCLLAKRLENGRFIWPQASEGSVVLTAAQLAMLLEGIDWRRPVRTWQPEAAG</sequence>
<gene>
    <name evidence="1" type="ORF">ZRA01_39040</name>
</gene>
<evidence type="ECO:0000313" key="2">
    <source>
        <dbReference type="Proteomes" id="UP000318422"/>
    </source>
</evidence>
<dbReference type="OrthoDB" id="9801450at2"/>
<dbReference type="EMBL" id="BJNV01000161">
    <property type="protein sequence ID" value="GEC97831.1"/>
    <property type="molecule type" value="Genomic_DNA"/>
</dbReference>
<dbReference type="InterPro" id="IPR008878">
    <property type="entry name" value="Transposase_IS66_Orf2"/>
</dbReference>
<comment type="caution">
    <text evidence="1">The sequence shown here is derived from an EMBL/GenBank/DDBJ whole genome shotgun (WGS) entry which is preliminary data.</text>
</comment>
<organism evidence="1 2">
    <name type="scientific">Zoogloea ramigera</name>
    <dbReference type="NCBI Taxonomy" id="350"/>
    <lineage>
        <taxon>Bacteria</taxon>
        <taxon>Pseudomonadati</taxon>
        <taxon>Pseudomonadota</taxon>
        <taxon>Betaproteobacteria</taxon>
        <taxon>Rhodocyclales</taxon>
        <taxon>Zoogloeaceae</taxon>
        <taxon>Zoogloea</taxon>
    </lineage>
</organism>